<feature type="compositionally biased region" description="Low complexity" evidence="1">
    <location>
        <begin position="29"/>
        <end position="48"/>
    </location>
</feature>
<feature type="compositionally biased region" description="Basic and acidic residues" evidence="1">
    <location>
        <begin position="10"/>
        <end position="19"/>
    </location>
</feature>
<dbReference type="EMBL" id="LQYT01000056">
    <property type="protein sequence ID" value="KYD17438.1"/>
    <property type="molecule type" value="Genomic_DNA"/>
</dbReference>
<protein>
    <submittedName>
        <fullName evidence="2">Uncharacterized protein</fullName>
    </submittedName>
</protein>
<dbReference type="Proteomes" id="UP000075683">
    <property type="component" value="Unassembled WGS sequence"/>
</dbReference>
<sequence length="54" mass="5698">MTLKRGKGLPRPEKNEKTTTRLPKAGLPGKAAARKFGGGRSFFRSGGKLRNGGG</sequence>
<dbReference type="STRING" id="301148.B4135_2460"/>
<feature type="region of interest" description="Disordered" evidence="1">
    <location>
        <begin position="1"/>
        <end position="54"/>
    </location>
</feature>
<comment type="caution">
    <text evidence="2">The sequence shown here is derived from an EMBL/GenBank/DDBJ whole genome shotgun (WGS) entry which is preliminary data.</text>
</comment>
<gene>
    <name evidence="2" type="ORF">B4135_2460</name>
</gene>
<proteinExistence type="predicted"/>
<name>A0A150LYV3_9BACI</name>
<dbReference type="AlphaFoldDB" id="A0A150LYV3"/>
<evidence type="ECO:0000313" key="3">
    <source>
        <dbReference type="Proteomes" id="UP000075683"/>
    </source>
</evidence>
<evidence type="ECO:0000313" key="2">
    <source>
        <dbReference type="EMBL" id="KYD17438.1"/>
    </source>
</evidence>
<accession>A0A150LYV3</accession>
<organism evidence="2 3">
    <name type="scientific">Caldibacillus debilis</name>
    <dbReference type="NCBI Taxonomy" id="301148"/>
    <lineage>
        <taxon>Bacteria</taxon>
        <taxon>Bacillati</taxon>
        <taxon>Bacillota</taxon>
        <taxon>Bacilli</taxon>
        <taxon>Bacillales</taxon>
        <taxon>Bacillaceae</taxon>
        <taxon>Caldibacillus</taxon>
    </lineage>
</organism>
<evidence type="ECO:0000256" key="1">
    <source>
        <dbReference type="SAM" id="MobiDB-lite"/>
    </source>
</evidence>
<reference evidence="2 3" key="1">
    <citation type="submission" date="2016-01" db="EMBL/GenBank/DDBJ databases">
        <title>Draft Genome Sequences of Seven Thermophilic Sporeformers Isolated from Foods.</title>
        <authorList>
            <person name="Berendsen E.M."/>
            <person name="Wells-Bennik M.H."/>
            <person name="Krawcyk A.O."/>
            <person name="De Jong A."/>
            <person name="Holsappel S."/>
            <person name="Eijlander R.T."/>
            <person name="Kuipers O.P."/>
        </authorList>
    </citation>
    <scope>NUCLEOTIDE SEQUENCE [LARGE SCALE GENOMIC DNA]</scope>
    <source>
        <strain evidence="2 3">B4135</strain>
    </source>
</reference>